<evidence type="ECO:0000256" key="1">
    <source>
        <dbReference type="SAM" id="MobiDB-lite"/>
    </source>
</evidence>
<feature type="region of interest" description="Disordered" evidence="1">
    <location>
        <begin position="1"/>
        <end position="38"/>
    </location>
</feature>
<name>A0A401STE0_CHIPU</name>
<dbReference type="AlphaFoldDB" id="A0A401STE0"/>
<dbReference type="EMBL" id="BEZZ01000537">
    <property type="protein sequence ID" value="GCC33664.1"/>
    <property type="molecule type" value="Genomic_DNA"/>
</dbReference>
<accession>A0A401STE0</accession>
<comment type="caution">
    <text evidence="2">The sequence shown here is derived from an EMBL/GenBank/DDBJ whole genome shotgun (WGS) entry which is preliminary data.</text>
</comment>
<evidence type="ECO:0000313" key="2">
    <source>
        <dbReference type="EMBL" id="GCC33664.1"/>
    </source>
</evidence>
<keyword evidence="3" id="KW-1185">Reference proteome</keyword>
<gene>
    <name evidence="2" type="ORF">chiPu_0012134</name>
</gene>
<protein>
    <submittedName>
        <fullName evidence="2">Uncharacterized protein</fullName>
    </submittedName>
</protein>
<reference evidence="2 3" key="1">
    <citation type="journal article" date="2018" name="Nat. Ecol. Evol.">
        <title>Shark genomes provide insights into elasmobranch evolution and the origin of vertebrates.</title>
        <authorList>
            <person name="Hara Y"/>
            <person name="Yamaguchi K"/>
            <person name="Onimaru K"/>
            <person name="Kadota M"/>
            <person name="Koyanagi M"/>
            <person name="Keeley SD"/>
            <person name="Tatsumi K"/>
            <person name="Tanaka K"/>
            <person name="Motone F"/>
            <person name="Kageyama Y"/>
            <person name="Nozu R"/>
            <person name="Adachi N"/>
            <person name="Nishimura O"/>
            <person name="Nakagawa R"/>
            <person name="Tanegashima C"/>
            <person name="Kiyatake I"/>
            <person name="Matsumoto R"/>
            <person name="Murakumo K"/>
            <person name="Nishida K"/>
            <person name="Terakita A"/>
            <person name="Kuratani S"/>
            <person name="Sato K"/>
            <person name="Hyodo S Kuraku.S."/>
        </authorList>
    </citation>
    <scope>NUCLEOTIDE SEQUENCE [LARGE SCALE GENOMIC DNA]</scope>
</reference>
<sequence>MIRADVKGYANTRPGRNNSGKGLQRSKPGEPVQTKGRGNLCRIIRTATPSPAKTYTFISLHPHAIQYAWVSMRVTVSATARHDNSEFT</sequence>
<evidence type="ECO:0000313" key="3">
    <source>
        <dbReference type="Proteomes" id="UP000287033"/>
    </source>
</evidence>
<dbReference type="Proteomes" id="UP000287033">
    <property type="component" value="Unassembled WGS sequence"/>
</dbReference>
<organism evidence="2 3">
    <name type="scientific">Chiloscyllium punctatum</name>
    <name type="common">Brownbanded bambooshark</name>
    <name type="synonym">Hemiscyllium punctatum</name>
    <dbReference type="NCBI Taxonomy" id="137246"/>
    <lineage>
        <taxon>Eukaryota</taxon>
        <taxon>Metazoa</taxon>
        <taxon>Chordata</taxon>
        <taxon>Craniata</taxon>
        <taxon>Vertebrata</taxon>
        <taxon>Chondrichthyes</taxon>
        <taxon>Elasmobranchii</taxon>
        <taxon>Galeomorphii</taxon>
        <taxon>Galeoidea</taxon>
        <taxon>Orectolobiformes</taxon>
        <taxon>Hemiscylliidae</taxon>
        <taxon>Chiloscyllium</taxon>
    </lineage>
</organism>
<proteinExistence type="predicted"/>